<dbReference type="InterPro" id="IPR001251">
    <property type="entry name" value="CRAL-TRIO_dom"/>
</dbReference>
<proteinExistence type="predicted"/>
<dbReference type="eggNOG" id="KOG1471">
    <property type="taxonomic scope" value="Eukaryota"/>
</dbReference>
<feature type="region of interest" description="Disordered" evidence="1">
    <location>
        <begin position="1"/>
        <end position="28"/>
    </location>
</feature>
<dbReference type="PaxDb" id="2850-Phatr46157"/>
<feature type="domain" description="CRAL-TRIO" evidence="2">
    <location>
        <begin position="248"/>
        <end position="424"/>
    </location>
</feature>
<dbReference type="Proteomes" id="UP000000759">
    <property type="component" value="Chromosome 9"/>
</dbReference>
<dbReference type="EMBL" id="CM000612">
    <property type="protein sequence ID" value="EEC47843.1"/>
    <property type="molecule type" value="Genomic_DNA"/>
</dbReference>
<dbReference type="SUPFAM" id="SSF52087">
    <property type="entry name" value="CRAL/TRIO domain"/>
    <property type="match status" value="1"/>
</dbReference>
<evidence type="ECO:0000313" key="3">
    <source>
        <dbReference type="EMBL" id="EEC47843.1"/>
    </source>
</evidence>
<gene>
    <name evidence="3" type="ORF">PHATRDRAFT_46157</name>
</gene>
<dbReference type="Gene3D" id="3.40.525.10">
    <property type="entry name" value="CRAL-TRIO lipid binding domain"/>
    <property type="match status" value="1"/>
</dbReference>
<dbReference type="KEGG" id="pti:PHATRDRAFT_46157"/>
<dbReference type="SMART" id="SM00516">
    <property type="entry name" value="SEC14"/>
    <property type="match status" value="1"/>
</dbReference>
<sequence length="565" mass="63344">MFSCCRNSTSAIQTEKEGKTESLSRTNTSQANLVRRTSVYFDSAKDSSDIQECIPSDDDSEIFMDAVQDLKDMYPIITTSYIPPAPRRVSMLEPDSMLRATHLNEPDTILQAKPVQQRLRLPPVLEKRSSSRATRKAQRRPTAAAKQDLVNPHVVIQERGYPGQLSNDELAQAQKFYRAIHGDDAAVRDIVYSLNTVEEEPYAICRFLRATQFDADKIVQRLQDGLDLWKDASAANFYPDLSDAIGAPVPVFLQFYPYCYFGTAKNGCPVSYFKAGRFDVEGLLAMTTTDKTASYFWHSNMYSFRDLLQKTKESQPEFVRCEAINVIDLTGLSASQFSNDTMDALKIISKIGDYFPETMHCLIVLNAPTWFSMTWRIIQGFIDPRTAKKIQVFGSETKGRNRLFELVDESEVPTDFGGKAGSTDLTIRKLAFGNDWNKRRLAVDLMHVKRNGKSKTFEWTLNANEEMTQVQVFSRSVTPCSITLTQKGGAVVADQVAIERPHGNTTFTAAKEALPFVTTIPMANAPIRGPGTFTVEASDNKESSTVNKKLPSGFFLFVADIRQTE</sequence>
<dbReference type="InterPro" id="IPR051026">
    <property type="entry name" value="PI/PC_transfer"/>
</dbReference>
<dbReference type="InParanoid" id="B7G089"/>
<dbReference type="PANTHER" id="PTHR45657">
    <property type="entry name" value="CRAL-TRIO DOMAIN-CONTAINING PROTEIN YKL091C-RELATED"/>
    <property type="match status" value="1"/>
</dbReference>
<protein>
    <recommendedName>
        <fullName evidence="2">CRAL-TRIO domain-containing protein</fullName>
    </recommendedName>
</protein>
<dbReference type="HOGENOM" id="CLU_482763_0_0_1"/>
<dbReference type="GeneID" id="7201245"/>
<dbReference type="OrthoDB" id="59899at2759"/>
<dbReference type="AlphaFoldDB" id="B7G089"/>
<dbReference type="InterPro" id="IPR036865">
    <property type="entry name" value="CRAL-TRIO_dom_sf"/>
</dbReference>
<dbReference type="PANTHER" id="PTHR45657:SF1">
    <property type="entry name" value="CRAL-TRIO DOMAIN-CONTAINING PROTEIN YKL091C-RELATED"/>
    <property type="match status" value="1"/>
</dbReference>
<feature type="compositionally biased region" description="Polar residues" evidence="1">
    <location>
        <begin position="1"/>
        <end position="13"/>
    </location>
</feature>
<evidence type="ECO:0000313" key="4">
    <source>
        <dbReference type="Proteomes" id="UP000000759"/>
    </source>
</evidence>
<name>B7G089_PHATC</name>
<dbReference type="Pfam" id="PF00650">
    <property type="entry name" value="CRAL_TRIO"/>
    <property type="match status" value="1"/>
</dbReference>
<dbReference type="CDD" id="cd00170">
    <property type="entry name" value="SEC14"/>
    <property type="match status" value="1"/>
</dbReference>
<evidence type="ECO:0000259" key="2">
    <source>
        <dbReference type="PROSITE" id="PS50191"/>
    </source>
</evidence>
<accession>B7G089</accession>
<reference evidence="3 4" key="1">
    <citation type="journal article" date="2008" name="Nature">
        <title>The Phaeodactylum genome reveals the evolutionary history of diatom genomes.</title>
        <authorList>
            <person name="Bowler C."/>
            <person name="Allen A.E."/>
            <person name="Badger J.H."/>
            <person name="Grimwood J."/>
            <person name="Jabbari K."/>
            <person name="Kuo A."/>
            <person name="Maheswari U."/>
            <person name="Martens C."/>
            <person name="Maumus F."/>
            <person name="Otillar R.P."/>
            <person name="Rayko E."/>
            <person name="Salamov A."/>
            <person name="Vandepoele K."/>
            <person name="Beszteri B."/>
            <person name="Gruber A."/>
            <person name="Heijde M."/>
            <person name="Katinka M."/>
            <person name="Mock T."/>
            <person name="Valentin K."/>
            <person name="Verret F."/>
            <person name="Berges J.A."/>
            <person name="Brownlee C."/>
            <person name="Cadoret J.P."/>
            <person name="Chiovitti A."/>
            <person name="Choi C.J."/>
            <person name="Coesel S."/>
            <person name="De Martino A."/>
            <person name="Detter J.C."/>
            <person name="Durkin C."/>
            <person name="Falciatore A."/>
            <person name="Fournet J."/>
            <person name="Haruta M."/>
            <person name="Huysman M.J."/>
            <person name="Jenkins B.D."/>
            <person name="Jiroutova K."/>
            <person name="Jorgensen R.E."/>
            <person name="Joubert Y."/>
            <person name="Kaplan A."/>
            <person name="Kroger N."/>
            <person name="Kroth P.G."/>
            <person name="La Roche J."/>
            <person name="Lindquist E."/>
            <person name="Lommer M."/>
            <person name="Martin-Jezequel V."/>
            <person name="Lopez P.J."/>
            <person name="Lucas S."/>
            <person name="Mangogna M."/>
            <person name="McGinnis K."/>
            <person name="Medlin L.K."/>
            <person name="Montsant A."/>
            <person name="Oudot-Le Secq M.P."/>
            <person name="Napoli C."/>
            <person name="Obornik M."/>
            <person name="Parker M.S."/>
            <person name="Petit J.L."/>
            <person name="Porcel B.M."/>
            <person name="Poulsen N."/>
            <person name="Robison M."/>
            <person name="Rychlewski L."/>
            <person name="Rynearson T.A."/>
            <person name="Schmutz J."/>
            <person name="Shapiro H."/>
            <person name="Siaut M."/>
            <person name="Stanley M."/>
            <person name="Sussman M.R."/>
            <person name="Taylor A.R."/>
            <person name="Vardi A."/>
            <person name="von Dassow P."/>
            <person name="Vyverman W."/>
            <person name="Willis A."/>
            <person name="Wyrwicz L.S."/>
            <person name="Rokhsar D.S."/>
            <person name="Weissenbach J."/>
            <person name="Armbrust E.V."/>
            <person name="Green B.R."/>
            <person name="Van de Peer Y."/>
            <person name="Grigoriev I.V."/>
        </authorList>
    </citation>
    <scope>NUCLEOTIDE SEQUENCE [LARGE SCALE GENOMIC DNA]</scope>
    <source>
        <strain evidence="3 4">CCAP 1055/1</strain>
    </source>
</reference>
<evidence type="ECO:0000256" key="1">
    <source>
        <dbReference type="SAM" id="MobiDB-lite"/>
    </source>
</evidence>
<dbReference type="RefSeq" id="XP_002180435.1">
    <property type="nucleotide sequence ID" value="XM_002180399.1"/>
</dbReference>
<dbReference type="PROSITE" id="PS50191">
    <property type="entry name" value="CRAL_TRIO"/>
    <property type="match status" value="1"/>
</dbReference>
<reference evidence="4" key="2">
    <citation type="submission" date="2008-08" db="EMBL/GenBank/DDBJ databases">
        <authorList>
            <consortium name="Diatom Consortium"/>
            <person name="Grigoriev I."/>
            <person name="Grimwood J."/>
            <person name="Kuo A."/>
            <person name="Otillar R.P."/>
            <person name="Salamov A."/>
            <person name="Detter J.C."/>
            <person name="Lindquist E."/>
            <person name="Shapiro H."/>
            <person name="Lucas S."/>
            <person name="Glavina del Rio T."/>
            <person name="Pitluck S."/>
            <person name="Rokhsar D."/>
            <person name="Bowler C."/>
        </authorList>
    </citation>
    <scope>GENOME REANNOTATION</scope>
    <source>
        <strain evidence="4">CCAP 1055/1</strain>
    </source>
</reference>
<keyword evidence="4" id="KW-1185">Reference proteome</keyword>
<organism evidence="3 4">
    <name type="scientific">Phaeodactylum tricornutum (strain CCAP 1055/1)</name>
    <dbReference type="NCBI Taxonomy" id="556484"/>
    <lineage>
        <taxon>Eukaryota</taxon>
        <taxon>Sar</taxon>
        <taxon>Stramenopiles</taxon>
        <taxon>Ochrophyta</taxon>
        <taxon>Bacillariophyta</taxon>
        <taxon>Bacillariophyceae</taxon>
        <taxon>Bacillariophycidae</taxon>
        <taxon>Naviculales</taxon>
        <taxon>Phaeodactylaceae</taxon>
        <taxon>Phaeodactylum</taxon>
    </lineage>
</organism>
<feature type="region of interest" description="Disordered" evidence="1">
    <location>
        <begin position="120"/>
        <end position="146"/>
    </location>
</feature>